<evidence type="ECO:0000259" key="1">
    <source>
        <dbReference type="Pfam" id="PF00534"/>
    </source>
</evidence>
<dbReference type="PANTHER" id="PTHR45947">
    <property type="entry name" value="SULFOQUINOVOSYL TRANSFERASE SQD2"/>
    <property type="match status" value="1"/>
</dbReference>
<feature type="domain" description="Glycosyl transferase family 1" evidence="1">
    <location>
        <begin position="199"/>
        <end position="310"/>
    </location>
</feature>
<dbReference type="KEGG" id="ole:K0B96_07670"/>
<dbReference type="SUPFAM" id="SSF53756">
    <property type="entry name" value="UDP-Glycosyltransferase/glycogen phosphorylase"/>
    <property type="match status" value="1"/>
</dbReference>
<organism evidence="3 4">
    <name type="scientific">Horticoccus luteus</name>
    <dbReference type="NCBI Taxonomy" id="2862869"/>
    <lineage>
        <taxon>Bacteria</taxon>
        <taxon>Pseudomonadati</taxon>
        <taxon>Verrucomicrobiota</taxon>
        <taxon>Opitutia</taxon>
        <taxon>Opitutales</taxon>
        <taxon>Opitutaceae</taxon>
        <taxon>Horticoccus</taxon>
    </lineage>
</organism>
<sequence length="370" mass="41234">MRVCQLVPSLEAQYGGPSKSVYALSDALATLGHDVELLATAPANPDTRNTGTLRIATFQRSRPLALCPSRTLRQYLDNASPAVVHHHSIWLRTLHYAAQKSRRDRIPLVISPRGMLSSWSLRHHSRRKKFARRFVHPAAFEHAAGWHATSKEEAADIRRQGFLQPICIAPNGVDEPGALDRAAATTYWQPVIQPLSPGRIAVFYSRLHPKKRVAELIELWAKLAPRDWVLLVVGIPETYSVAQLSTYASRVGAQDRIKILDGSAVPPPYAVASLFLLPSHSENFGLVIAEAMVHGVPVLVTDSTPWSAINDTGAGRCVAWETYGSELQMLLAESPERLRERGQIARKWVRQHFAWRQSAIMLGDFYRSLI</sequence>
<dbReference type="Gene3D" id="3.40.50.2000">
    <property type="entry name" value="Glycogen Phosphorylase B"/>
    <property type="match status" value="2"/>
</dbReference>
<reference evidence="3" key="1">
    <citation type="submission" date="2021-08" db="EMBL/GenBank/DDBJ databases">
        <title>Genome of a novel bacterium of the phylum Verrucomicrobia, Oleiharenicola sp. KSB-15.</title>
        <authorList>
            <person name="Chung J.-H."/>
            <person name="Ahn J.-H."/>
            <person name="Yoon Y."/>
            <person name="Kim D.-Y."/>
            <person name="An S.-H."/>
            <person name="Park I."/>
            <person name="Yeon J."/>
        </authorList>
    </citation>
    <scope>NUCLEOTIDE SEQUENCE</scope>
    <source>
        <strain evidence="3">KSB-15</strain>
    </source>
</reference>
<dbReference type="GO" id="GO:0016758">
    <property type="term" value="F:hexosyltransferase activity"/>
    <property type="evidence" value="ECO:0007669"/>
    <property type="project" value="TreeGrafter"/>
</dbReference>
<keyword evidence="4" id="KW-1185">Reference proteome</keyword>
<dbReference type="InterPro" id="IPR001296">
    <property type="entry name" value="Glyco_trans_1"/>
</dbReference>
<dbReference type="PANTHER" id="PTHR45947:SF3">
    <property type="entry name" value="SULFOQUINOVOSYL TRANSFERASE SQD2"/>
    <property type="match status" value="1"/>
</dbReference>
<dbReference type="Pfam" id="PF13439">
    <property type="entry name" value="Glyco_transf_4"/>
    <property type="match status" value="1"/>
</dbReference>
<dbReference type="Proteomes" id="UP000825051">
    <property type="component" value="Chromosome"/>
</dbReference>
<dbReference type="InterPro" id="IPR050194">
    <property type="entry name" value="Glycosyltransferase_grp1"/>
</dbReference>
<evidence type="ECO:0000259" key="2">
    <source>
        <dbReference type="Pfam" id="PF13439"/>
    </source>
</evidence>
<dbReference type="Pfam" id="PF00534">
    <property type="entry name" value="Glycos_transf_1"/>
    <property type="match status" value="1"/>
</dbReference>
<name>A0A8F9TWE4_9BACT</name>
<dbReference type="EMBL" id="CP080507">
    <property type="protein sequence ID" value="QYM80474.1"/>
    <property type="molecule type" value="Genomic_DNA"/>
</dbReference>
<dbReference type="InterPro" id="IPR028098">
    <property type="entry name" value="Glyco_trans_4-like_N"/>
</dbReference>
<accession>A0A8F9TWE4</accession>
<proteinExistence type="predicted"/>
<feature type="domain" description="Glycosyltransferase subfamily 4-like N-terminal" evidence="2">
    <location>
        <begin position="14"/>
        <end position="174"/>
    </location>
</feature>
<protein>
    <submittedName>
        <fullName evidence="3">Glycosyltransferase</fullName>
        <ecNumber evidence="3">2.4.-.-</ecNumber>
    </submittedName>
</protein>
<evidence type="ECO:0000313" key="4">
    <source>
        <dbReference type="Proteomes" id="UP000825051"/>
    </source>
</evidence>
<dbReference type="EC" id="2.4.-.-" evidence="3"/>
<keyword evidence="3" id="KW-0328">Glycosyltransferase</keyword>
<keyword evidence="3" id="KW-0808">Transferase</keyword>
<dbReference type="AlphaFoldDB" id="A0A8F9TWE4"/>
<gene>
    <name evidence="3" type="ORF">K0B96_07670</name>
</gene>
<dbReference type="RefSeq" id="WP_220165716.1">
    <property type="nucleotide sequence ID" value="NZ_CP080507.1"/>
</dbReference>
<evidence type="ECO:0000313" key="3">
    <source>
        <dbReference type="EMBL" id="QYM80474.1"/>
    </source>
</evidence>